<dbReference type="InterPro" id="IPR051024">
    <property type="entry name" value="GlcNAc_Chitin_IntDeg"/>
</dbReference>
<evidence type="ECO:0000313" key="5">
    <source>
        <dbReference type="EMBL" id="MFC3155730.1"/>
    </source>
</evidence>
<keyword evidence="1" id="KW-0732">Signal</keyword>
<proteinExistence type="predicted"/>
<keyword evidence="5" id="KW-0503">Monooxygenase</keyword>
<dbReference type="SUPFAM" id="SSF51055">
    <property type="entry name" value="Carbohydrate binding domain"/>
    <property type="match status" value="1"/>
</dbReference>
<evidence type="ECO:0000256" key="3">
    <source>
        <dbReference type="SAM" id="MobiDB-lite"/>
    </source>
</evidence>
<name>A0ABV7HPH3_9GAMM</name>
<dbReference type="EMBL" id="JBHRTL010000006">
    <property type="protein sequence ID" value="MFC3155730.1"/>
    <property type="molecule type" value="Genomic_DNA"/>
</dbReference>
<dbReference type="CDD" id="cd12215">
    <property type="entry name" value="ChiC_BD"/>
    <property type="match status" value="1"/>
</dbReference>
<dbReference type="Gene3D" id="2.10.10.20">
    <property type="entry name" value="Carbohydrate-binding module superfamily 5/12"/>
    <property type="match status" value="1"/>
</dbReference>
<dbReference type="Proteomes" id="UP001595548">
    <property type="component" value="Unassembled WGS sequence"/>
</dbReference>
<dbReference type="GO" id="GO:0004497">
    <property type="term" value="F:monooxygenase activity"/>
    <property type="evidence" value="ECO:0007669"/>
    <property type="project" value="UniProtKB-KW"/>
</dbReference>
<gene>
    <name evidence="5" type="ORF">ACFOEB_11010</name>
</gene>
<protein>
    <submittedName>
        <fullName evidence="5">Lytic polysaccharide monooxygenase</fullName>
    </submittedName>
</protein>
<dbReference type="InterPro" id="IPR004302">
    <property type="entry name" value="Cellulose/chitin-bd_N"/>
</dbReference>
<evidence type="ECO:0000313" key="6">
    <source>
        <dbReference type="Proteomes" id="UP001595548"/>
    </source>
</evidence>
<evidence type="ECO:0000259" key="4">
    <source>
        <dbReference type="SMART" id="SM00495"/>
    </source>
</evidence>
<dbReference type="SUPFAM" id="SSF81296">
    <property type="entry name" value="E set domains"/>
    <property type="match status" value="1"/>
</dbReference>
<dbReference type="PANTHER" id="PTHR34823:SF1">
    <property type="entry name" value="CHITIN-BINDING TYPE-4 DOMAIN-CONTAINING PROTEIN"/>
    <property type="match status" value="1"/>
</dbReference>
<keyword evidence="5" id="KW-0560">Oxidoreductase</keyword>
<keyword evidence="6" id="KW-1185">Reference proteome</keyword>
<dbReference type="CDD" id="cd21177">
    <property type="entry name" value="LPMO_AA10"/>
    <property type="match status" value="1"/>
</dbReference>
<feature type="domain" description="Chitin-binding type-3" evidence="4">
    <location>
        <begin position="345"/>
        <end position="392"/>
    </location>
</feature>
<organism evidence="5 6">
    <name type="scientific">Gilvimarinus japonicus</name>
    <dbReference type="NCBI Taxonomy" id="1796469"/>
    <lineage>
        <taxon>Bacteria</taxon>
        <taxon>Pseudomonadati</taxon>
        <taxon>Pseudomonadota</taxon>
        <taxon>Gammaproteobacteria</taxon>
        <taxon>Cellvibrionales</taxon>
        <taxon>Cellvibrionaceae</taxon>
        <taxon>Gilvimarinus</taxon>
    </lineage>
</organism>
<evidence type="ECO:0000256" key="2">
    <source>
        <dbReference type="ARBA" id="ARBA00022801"/>
    </source>
</evidence>
<dbReference type="Pfam" id="PF02839">
    <property type="entry name" value="CBM_5_12"/>
    <property type="match status" value="1"/>
</dbReference>
<comment type="caution">
    <text evidence="5">The sequence shown here is derived from an EMBL/GenBank/DDBJ whole genome shotgun (WGS) entry which is preliminary data.</text>
</comment>
<dbReference type="InterPro" id="IPR003610">
    <property type="entry name" value="CBM5/12"/>
</dbReference>
<reference evidence="6" key="1">
    <citation type="journal article" date="2019" name="Int. J. Syst. Evol. Microbiol.">
        <title>The Global Catalogue of Microorganisms (GCM) 10K type strain sequencing project: providing services to taxonomists for standard genome sequencing and annotation.</title>
        <authorList>
            <consortium name="The Broad Institute Genomics Platform"/>
            <consortium name="The Broad Institute Genome Sequencing Center for Infectious Disease"/>
            <person name="Wu L."/>
            <person name="Ma J."/>
        </authorList>
    </citation>
    <scope>NUCLEOTIDE SEQUENCE [LARGE SCALE GENOMIC DNA]</scope>
    <source>
        <strain evidence="6">KCTC 52141</strain>
    </source>
</reference>
<dbReference type="RefSeq" id="WP_382416600.1">
    <property type="nucleotide sequence ID" value="NZ_AP031500.1"/>
</dbReference>
<accession>A0ABV7HPH3</accession>
<dbReference type="PANTHER" id="PTHR34823">
    <property type="entry name" value="GLCNAC-BINDING PROTEIN A"/>
    <property type="match status" value="1"/>
</dbReference>
<dbReference type="Gene3D" id="2.70.50.50">
    <property type="entry name" value="chitin-binding protein cbp21"/>
    <property type="match status" value="1"/>
</dbReference>
<feature type="domain" description="Chitin-binding type-3" evidence="4">
    <location>
        <begin position="257"/>
        <end position="303"/>
    </location>
</feature>
<dbReference type="Pfam" id="PF03067">
    <property type="entry name" value="LPMO_10"/>
    <property type="match status" value="1"/>
</dbReference>
<dbReference type="InterPro" id="IPR036573">
    <property type="entry name" value="CBM_sf_5/12"/>
</dbReference>
<dbReference type="SMART" id="SM00495">
    <property type="entry name" value="ChtBD3"/>
    <property type="match status" value="2"/>
</dbReference>
<sequence length="400" mass="42623">MNTNNEYSLTRKVPAFKRSKRVMAFTALVAGSSALLSAVDVTAHGYVSSPKSRVIQCKEDGIENPTLPACIAAKAAGNGGLYTPQEVAVGGVRDNHRDFIPDGQLCSVGRSNLAGMDLNRTDWPATSVSPGPLDFIWTNTAAHKTTYFRYYITREGHDLTQPLRWDDLELIHDSGPADQEAVATHNVDLPYRTGRHIIYSVWQRDWVRDAAEGFYQCIDVDFGNGSGNNSSASSDSSSSSSVSSSSSSDTSDTCAALTDWNDSSVYTGTNQVRYLDKRYQAKWWTQGDNPAGNSDINGVWLDLGACHGSPISSSSSSSNSSSVSSSSSSVVTSSSSSSATGNCTSPSYVDGSNYANGALVQNGGSEYSCTVSGWCTVGGPYEPGSGWAWNNAWSLVRSCN</sequence>
<dbReference type="InterPro" id="IPR014756">
    <property type="entry name" value="Ig_E-set"/>
</dbReference>
<feature type="region of interest" description="Disordered" evidence="3">
    <location>
        <begin position="228"/>
        <end position="249"/>
    </location>
</feature>
<keyword evidence="2" id="KW-0378">Hydrolase</keyword>
<evidence type="ECO:0000256" key="1">
    <source>
        <dbReference type="ARBA" id="ARBA00022729"/>
    </source>
</evidence>